<comment type="similarity">
    <text evidence="2 11">Belongs to the phosphoribulokinase family.</text>
</comment>
<evidence type="ECO:0000313" key="13">
    <source>
        <dbReference type="EMBL" id="KGM31903.1"/>
    </source>
</evidence>
<evidence type="ECO:0000256" key="5">
    <source>
        <dbReference type="ARBA" id="ARBA00022567"/>
    </source>
</evidence>
<keyword evidence="7" id="KW-0547">Nucleotide-binding</keyword>
<dbReference type="NCBIfam" id="NF005655">
    <property type="entry name" value="PRK07429.1"/>
    <property type="match status" value="1"/>
</dbReference>
<dbReference type="Pfam" id="PF00485">
    <property type="entry name" value="PRK"/>
    <property type="match status" value="1"/>
</dbReference>
<keyword evidence="9" id="KW-0067">ATP-binding</keyword>
<evidence type="ECO:0000256" key="1">
    <source>
        <dbReference type="ARBA" id="ARBA00005215"/>
    </source>
</evidence>
<gene>
    <name evidence="13" type="ORF">P409_24515</name>
</gene>
<dbReference type="RefSeq" id="WP_034844771.1">
    <property type="nucleotide sequence ID" value="NZ_JANX01000415.1"/>
</dbReference>
<evidence type="ECO:0000256" key="10">
    <source>
        <dbReference type="ARBA" id="ARBA00047663"/>
    </source>
</evidence>
<protein>
    <recommendedName>
        <fullName evidence="3 11">Phosphoribulokinase</fullName>
        <ecNumber evidence="3 11">2.7.1.19</ecNumber>
    </recommendedName>
</protein>
<dbReference type="Proteomes" id="UP000029995">
    <property type="component" value="Unassembled WGS sequence"/>
</dbReference>
<keyword evidence="6" id="KW-0808">Transferase</keyword>
<evidence type="ECO:0000256" key="8">
    <source>
        <dbReference type="ARBA" id="ARBA00022777"/>
    </source>
</evidence>
<comment type="caution">
    <text evidence="13">The sequence shown here is derived from an EMBL/GenBank/DDBJ whole genome shotgun (WGS) entry which is preliminary data.</text>
</comment>
<feature type="domain" description="Phosphoribulokinase/uridine kinase" evidence="12">
    <location>
        <begin position="11"/>
        <end position="185"/>
    </location>
</feature>
<dbReference type="InterPro" id="IPR027417">
    <property type="entry name" value="P-loop_NTPase"/>
</dbReference>
<dbReference type="GO" id="GO:0008974">
    <property type="term" value="F:phosphoribulokinase activity"/>
    <property type="evidence" value="ECO:0007669"/>
    <property type="project" value="UniProtKB-EC"/>
</dbReference>
<dbReference type="PROSITE" id="PS00567">
    <property type="entry name" value="PHOSPHORIBULOKINASE"/>
    <property type="match status" value="1"/>
</dbReference>
<evidence type="ECO:0000313" key="14">
    <source>
        <dbReference type="Proteomes" id="UP000029995"/>
    </source>
</evidence>
<comment type="pathway">
    <text evidence="1">Carbohydrate biosynthesis; Calvin cycle.</text>
</comment>
<accession>A0A0A0D217</accession>
<evidence type="ECO:0000256" key="2">
    <source>
        <dbReference type="ARBA" id="ARBA00009719"/>
    </source>
</evidence>
<comment type="catalytic activity">
    <reaction evidence="10 11">
        <text>D-ribulose 5-phosphate + ATP = D-ribulose 1,5-bisphosphate + ADP + H(+)</text>
        <dbReference type="Rhea" id="RHEA:19365"/>
        <dbReference type="ChEBI" id="CHEBI:15378"/>
        <dbReference type="ChEBI" id="CHEBI:30616"/>
        <dbReference type="ChEBI" id="CHEBI:57870"/>
        <dbReference type="ChEBI" id="CHEBI:58121"/>
        <dbReference type="ChEBI" id="CHEBI:456216"/>
        <dbReference type="EC" id="2.7.1.19"/>
    </reaction>
</comment>
<evidence type="ECO:0000256" key="3">
    <source>
        <dbReference type="ARBA" id="ARBA00012042"/>
    </source>
</evidence>
<dbReference type="InterPro" id="IPR006082">
    <property type="entry name" value="PRK"/>
</dbReference>
<dbReference type="EMBL" id="JANX01000415">
    <property type="protein sequence ID" value="KGM31903.1"/>
    <property type="molecule type" value="Genomic_DNA"/>
</dbReference>
<name>A0A0A0D217_9PROT</name>
<evidence type="ECO:0000256" key="11">
    <source>
        <dbReference type="RuleBase" id="RU004082"/>
    </source>
</evidence>
<dbReference type="SUPFAM" id="SSF52540">
    <property type="entry name" value="P-loop containing nucleoside triphosphate hydrolases"/>
    <property type="match status" value="1"/>
</dbReference>
<evidence type="ECO:0000256" key="9">
    <source>
        <dbReference type="ARBA" id="ARBA00022840"/>
    </source>
</evidence>
<evidence type="ECO:0000256" key="4">
    <source>
        <dbReference type="ARBA" id="ARBA00022531"/>
    </source>
</evidence>
<dbReference type="PRINTS" id="PR00478">
    <property type="entry name" value="PHRIBLKINASE"/>
</dbReference>
<evidence type="ECO:0000256" key="6">
    <source>
        <dbReference type="ARBA" id="ARBA00022679"/>
    </source>
</evidence>
<keyword evidence="8 13" id="KW-0418">Kinase</keyword>
<dbReference type="GO" id="GO:0019253">
    <property type="term" value="P:reductive pentose-phosphate cycle"/>
    <property type="evidence" value="ECO:0007669"/>
    <property type="project" value="UniProtKB-KW"/>
</dbReference>
<organism evidence="13 14">
    <name type="scientific">Inquilinus limosus MP06</name>
    <dbReference type="NCBI Taxonomy" id="1398085"/>
    <lineage>
        <taxon>Bacteria</taxon>
        <taxon>Pseudomonadati</taxon>
        <taxon>Pseudomonadota</taxon>
        <taxon>Alphaproteobacteria</taxon>
        <taxon>Rhodospirillales</taxon>
        <taxon>Rhodospirillaceae</taxon>
        <taxon>Inquilinus</taxon>
    </lineage>
</organism>
<dbReference type="InterPro" id="IPR006083">
    <property type="entry name" value="PRK/URK"/>
</dbReference>
<dbReference type="PANTHER" id="PTHR10285">
    <property type="entry name" value="URIDINE KINASE"/>
    <property type="match status" value="1"/>
</dbReference>
<proteinExistence type="inferred from homology"/>
<dbReference type="Gene3D" id="3.40.50.300">
    <property type="entry name" value="P-loop containing nucleotide triphosphate hydrolases"/>
    <property type="match status" value="1"/>
</dbReference>
<sequence>MSKPSFDRPIILGIVGDSAAGKTTLSRGIAEILGPQRCTLICTDDYHRYDRRERAANGVSALDPAGNYVDILEQHLHLLRQGQPILKPIYNHDQGTLDRPEYIEPKEFVVAEGLLGYATRAMRDCYDVKIYLDPEEELRVRWKVHRDTTKRGYTAEQVLDSLKKREYDSPTFIRPQRLFADIVIRFQRPPGANSSAGAPETDHRLDVAHILRPTLPHPNFSRLIEAVGDGSVGFELTRDEGKPVDVLEIRGSISDRRAERVEEYLWEHIPEASHLRDDLGRYDGAAGRAVSHPLALTQLLVAFHMVKAAQGVHAV</sequence>
<dbReference type="OrthoDB" id="9773443at2"/>
<dbReference type="EC" id="2.7.1.19" evidence="3 11"/>
<keyword evidence="5" id="KW-0113">Calvin cycle</keyword>
<evidence type="ECO:0000256" key="7">
    <source>
        <dbReference type="ARBA" id="ARBA00022741"/>
    </source>
</evidence>
<reference evidence="13 14" key="1">
    <citation type="submission" date="2014-01" db="EMBL/GenBank/DDBJ databases">
        <title>Genome sequence determination for a cystic fibrosis isolate, Inquilinus limosus.</title>
        <authorList>
            <person name="Pino M."/>
            <person name="Di Conza J."/>
            <person name="Gutkind G."/>
        </authorList>
    </citation>
    <scope>NUCLEOTIDE SEQUENCE [LARGE SCALE GENOMIC DNA]</scope>
    <source>
        <strain evidence="13 14">MP06</strain>
    </source>
</reference>
<dbReference type="GO" id="GO:0005524">
    <property type="term" value="F:ATP binding"/>
    <property type="evidence" value="ECO:0007669"/>
    <property type="project" value="UniProtKB-KW"/>
</dbReference>
<keyword evidence="4" id="KW-0602">Photosynthesis</keyword>
<dbReference type="AlphaFoldDB" id="A0A0A0D217"/>
<evidence type="ECO:0000259" key="12">
    <source>
        <dbReference type="Pfam" id="PF00485"/>
    </source>
</evidence>